<accession>R8YVQ1</accession>
<evidence type="ECO:0000256" key="1">
    <source>
        <dbReference type="SAM" id="MobiDB-lite"/>
    </source>
</evidence>
<dbReference type="Proteomes" id="UP000013986">
    <property type="component" value="Unassembled WGS sequence"/>
</dbReference>
<evidence type="ECO:0000313" key="2">
    <source>
        <dbReference type="EMBL" id="EOQ73470.1"/>
    </source>
</evidence>
<reference evidence="2 3" key="1">
    <citation type="submission" date="2013-02" db="EMBL/GenBank/DDBJ databases">
        <title>The Genome Sequence of Acinetobacter pittii ANC 4052.</title>
        <authorList>
            <consortium name="The Broad Institute Genome Sequencing Platform"/>
            <consortium name="The Broad Institute Genome Sequencing Center for Infectious Disease"/>
            <person name="Cerqueira G."/>
            <person name="Feldgarden M."/>
            <person name="Courvalin P."/>
            <person name="Perichon B."/>
            <person name="Grillot-Courvalin C."/>
            <person name="Clermont D."/>
            <person name="Rocha E."/>
            <person name="Yoon E.-J."/>
            <person name="Nemec A."/>
            <person name="Walker B."/>
            <person name="Young S.K."/>
            <person name="Zeng Q."/>
            <person name="Gargeya S."/>
            <person name="Fitzgerald M."/>
            <person name="Haas B."/>
            <person name="Abouelleil A."/>
            <person name="Alvarado L."/>
            <person name="Arachchi H.M."/>
            <person name="Berlin A.M."/>
            <person name="Chapman S.B."/>
            <person name="Dewar J."/>
            <person name="Goldberg J."/>
            <person name="Griggs A."/>
            <person name="Gujja S."/>
            <person name="Hansen M."/>
            <person name="Howarth C."/>
            <person name="Imamovic A."/>
            <person name="Larimer J."/>
            <person name="McCowan C."/>
            <person name="Murphy C."/>
            <person name="Neiman D."/>
            <person name="Pearson M."/>
            <person name="Priest M."/>
            <person name="Roberts A."/>
            <person name="Saif S."/>
            <person name="Shea T."/>
            <person name="Sisk P."/>
            <person name="Sykes S."/>
            <person name="Wortman J."/>
            <person name="Nusbaum C."/>
            <person name="Birren B."/>
        </authorList>
    </citation>
    <scope>NUCLEOTIDE SEQUENCE [LARGE SCALE GENOMIC DNA]</scope>
    <source>
        <strain evidence="2 3">ANC 4052</strain>
    </source>
</reference>
<comment type="caution">
    <text evidence="2">The sequence shown here is derived from an EMBL/GenBank/DDBJ whole genome shotgun (WGS) entry which is preliminary data.</text>
</comment>
<proteinExistence type="predicted"/>
<feature type="region of interest" description="Disordered" evidence="1">
    <location>
        <begin position="451"/>
        <end position="472"/>
    </location>
</feature>
<dbReference type="PATRIC" id="fig|1217689.3.peg.3353"/>
<protein>
    <recommendedName>
        <fullName evidence="4">Phage tail tape measure protein</fullName>
    </recommendedName>
</protein>
<dbReference type="OrthoDB" id="6174294at2"/>
<organism evidence="2 3">
    <name type="scientific">Acinetobacter lactucae</name>
    <dbReference type="NCBI Taxonomy" id="1785128"/>
    <lineage>
        <taxon>Bacteria</taxon>
        <taxon>Pseudomonadati</taxon>
        <taxon>Pseudomonadota</taxon>
        <taxon>Gammaproteobacteria</taxon>
        <taxon>Moraxellales</taxon>
        <taxon>Moraxellaceae</taxon>
        <taxon>Acinetobacter</taxon>
        <taxon>Acinetobacter calcoaceticus/baumannii complex</taxon>
    </lineage>
</organism>
<dbReference type="EMBL" id="APQO01000006">
    <property type="protein sequence ID" value="EOQ73470.1"/>
    <property type="molecule type" value="Genomic_DNA"/>
</dbReference>
<dbReference type="RefSeq" id="WP_016145964.1">
    <property type="nucleotide sequence ID" value="NZ_KB976991.1"/>
</dbReference>
<name>R8YVQ1_9GAMM</name>
<evidence type="ECO:0008006" key="4">
    <source>
        <dbReference type="Google" id="ProtNLM"/>
    </source>
</evidence>
<dbReference type="HOGENOM" id="CLU_014296_0_0_6"/>
<gene>
    <name evidence="2" type="ORF">F929_03413</name>
</gene>
<sequence>MPESVSRLVIVVDAKDGKKEVDALDKSLGNAEKQGDKTAKSIKNVGQETGKTTDLFSKFKEQINSSLGNTRIGSVIGDVTQKVTALSGSVGIAAAGLAGLAVGGAAVAFAGLSALAIQTAKADAEMIVLANRANTSTQNFQILTHAAEQLGMSQDGLAQSLADAQEKLGEFTASGGGGEAADFFDALKNNTKMTDAEIQKFAKTLQGKDGVEALQLMKDKLDSVGASAQEQRFVFESLGNDLGNLLPLFENGGALLDRYGEALTEAGIIKSKEAIEQSRLLAAQTKSVQTRFEGFKTQLASQMMPVLNSLLSSFLQGAEDGGQFGSVIQSVGTIAKGVAVGIIGLASAIQVVIRLIQGFVEQAANVGATYANVMGADGVVAKGQALVNGFKNGWSIASETVNDSVATIKGSMKSMNDVLDASVPKLDKLGQLYYDTSGAIDKTNKGLKTNAKEAKDAENAAKKAAESSKKHAQELEKIREEQLKIQYEYSDKSKQIEMDLQKEIERLQKYGMTQFVAVAIQKANDAKLISDAQLAYDLYSFKMNEQEKLNAKTKIEGLRIQKSREYNADEKKSRLKALKEQYDYETNLINLAVEQRKRADSQTYTNALRSVKQARALLSAPYSDREGLSLQFEEKNALSENDNTLLNEQDNLKAKLAKTEILTLEYNKRIEDAVLLHEQTKWKIQEEYAEKYKALQFSQNQSQLSMYSSMLSAAQGTWGTMTSIIKDAQGEQSSAYKAMYLIQQTMAAAQAIIYGNLASSAALAPPPIGLGPVAGIPLSTMMKTTGYVNAALIMAQGVAGISGFANGGQIRGAGTNTSDSIPILASDEEFMVKAKSAKKIGLDNLNYMNRTGELPNREIKQFQAINSNTSNGGSSVNIQIINRVEGVELIESTSPDGAVTIEVVRAEVQRAVRQGFANLSNQNSFEAKQVKQAFNVAPRRP</sequence>
<dbReference type="AlphaFoldDB" id="R8YVQ1"/>
<evidence type="ECO:0000313" key="3">
    <source>
        <dbReference type="Proteomes" id="UP000013986"/>
    </source>
</evidence>